<feature type="compositionally biased region" description="Polar residues" evidence="1">
    <location>
        <begin position="12"/>
        <end position="21"/>
    </location>
</feature>
<proteinExistence type="predicted"/>
<reference evidence="2" key="1">
    <citation type="submission" date="2014-11" db="EMBL/GenBank/DDBJ databases">
        <authorList>
            <person name="Amaro Gonzalez C."/>
        </authorList>
    </citation>
    <scope>NUCLEOTIDE SEQUENCE</scope>
</reference>
<organism evidence="2">
    <name type="scientific">Anguilla anguilla</name>
    <name type="common">European freshwater eel</name>
    <name type="synonym">Muraena anguilla</name>
    <dbReference type="NCBI Taxonomy" id="7936"/>
    <lineage>
        <taxon>Eukaryota</taxon>
        <taxon>Metazoa</taxon>
        <taxon>Chordata</taxon>
        <taxon>Craniata</taxon>
        <taxon>Vertebrata</taxon>
        <taxon>Euteleostomi</taxon>
        <taxon>Actinopterygii</taxon>
        <taxon>Neopterygii</taxon>
        <taxon>Teleostei</taxon>
        <taxon>Anguilliformes</taxon>
        <taxon>Anguillidae</taxon>
        <taxon>Anguilla</taxon>
    </lineage>
</organism>
<sequence>MYLYYGGHENQTRNSLKYNLH</sequence>
<evidence type="ECO:0000313" key="2">
    <source>
        <dbReference type="EMBL" id="JAH09723.1"/>
    </source>
</evidence>
<dbReference type="AlphaFoldDB" id="A0A0E9Q0S8"/>
<name>A0A0E9Q0S8_ANGAN</name>
<dbReference type="EMBL" id="GBXM01098854">
    <property type="protein sequence ID" value="JAH09723.1"/>
    <property type="molecule type" value="Transcribed_RNA"/>
</dbReference>
<protein>
    <submittedName>
        <fullName evidence="2">Uncharacterized protein</fullName>
    </submittedName>
</protein>
<feature type="region of interest" description="Disordered" evidence="1">
    <location>
        <begin position="1"/>
        <end position="21"/>
    </location>
</feature>
<reference evidence="2" key="2">
    <citation type="journal article" date="2015" name="Fish Shellfish Immunol.">
        <title>Early steps in the European eel (Anguilla anguilla)-Vibrio vulnificus interaction in the gills: Role of the RtxA13 toxin.</title>
        <authorList>
            <person name="Callol A."/>
            <person name="Pajuelo D."/>
            <person name="Ebbesson L."/>
            <person name="Teles M."/>
            <person name="MacKenzie S."/>
            <person name="Amaro C."/>
        </authorList>
    </citation>
    <scope>NUCLEOTIDE SEQUENCE</scope>
</reference>
<evidence type="ECO:0000256" key="1">
    <source>
        <dbReference type="SAM" id="MobiDB-lite"/>
    </source>
</evidence>
<accession>A0A0E9Q0S8</accession>